<comment type="caution">
    <text evidence="1">The sequence shown here is derived from an EMBL/GenBank/DDBJ whole genome shotgun (WGS) entry which is preliminary data.</text>
</comment>
<evidence type="ECO:0000313" key="2">
    <source>
        <dbReference type="Proteomes" id="UP000095658"/>
    </source>
</evidence>
<dbReference type="Proteomes" id="UP000095658">
    <property type="component" value="Unassembled WGS sequence"/>
</dbReference>
<dbReference type="EMBL" id="MAMP01000022">
    <property type="protein sequence ID" value="OES44384.1"/>
    <property type="molecule type" value="Genomic_DNA"/>
</dbReference>
<organism evidence="1 2">
    <name type="scientific">Domibacillus iocasae</name>
    <dbReference type="NCBI Taxonomy" id="1714016"/>
    <lineage>
        <taxon>Bacteria</taxon>
        <taxon>Bacillati</taxon>
        <taxon>Bacillota</taxon>
        <taxon>Bacilli</taxon>
        <taxon>Bacillales</taxon>
        <taxon>Bacillaceae</taxon>
        <taxon>Domibacillus</taxon>
    </lineage>
</organism>
<protein>
    <submittedName>
        <fullName evidence="1">Uncharacterized protein</fullName>
    </submittedName>
</protein>
<name>A0A1E7DMU7_9BACI</name>
<proteinExistence type="predicted"/>
<gene>
    <name evidence="1" type="ORF">BA724_08865</name>
</gene>
<keyword evidence="2" id="KW-1185">Reference proteome</keyword>
<accession>A0A1E7DMU7</accession>
<sequence>MIYPHILLILVLIMAASISTVDSSVTKWRTADYLTDYYEMRIVELMALRDVLSQADPASFIMETNRGTTSIDIIEMSEQDRQIRITTIHEENIFSATYYYNRKDLSIVKRAE</sequence>
<evidence type="ECO:0000313" key="1">
    <source>
        <dbReference type="EMBL" id="OES44384.1"/>
    </source>
</evidence>
<dbReference type="AlphaFoldDB" id="A0A1E7DMU7"/>
<dbReference type="STRING" id="1714016.BA724_08865"/>
<reference evidence="1 2" key="1">
    <citation type="submission" date="2016-06" db="EMBL/GenBank/DDBJ databases">
        <title>Domibacillus iocasae genome sequencing.</title>
        <authorList>
            <person name="Verma A."/>
            <person name="Pal Y."/>
            <person name="Ojha A.K."/>
            <person name="Krishnamurthi S."/>
        </authorList>
    </citation>
    <scope>NUCLEOTIDE SEQUENCE [LARGE SCALE GENOMIC DNA]</scope>
    <source>
        <strain evidence="1 2">DSM 29979</strain>
    </source>
</reference>